<dbReference type="SUPFAM" id="SSF51126">
    <property type="entry name" value="Pectin lyase-like"/>
    <property type="match status" value="1"/>
</dbReference>
<organism evidence="1 2">
    <name type="scientific">Trichomonas vaginalis (strain ATCC PRA-98 / G3)</name>
    <dbReference type="NCBI Taxonomy" id="412133"/>
    <lineage>
        <taxon>Eukaryota</taxon>
        <taxon>Metamonada</taxon>
        <taxon>Parabasalia</taxon>
        <taxon>Trichomonadida</taxon>
        <taxon>Trichomonadidae</taxon>
        <taxon>Trichomonas</taxon>
    </lineage>
</organism>
<proteinExistence type="predicted"/>
<sequence length="342" mass="38981">MLFSHQEFDQFFDGKYEIVRNGSYPDSNNYYVEDCIFKELTNRAVTSTGASKFLFEDSIFDSVSCSSDNGGAVYTESGESVHNRNCSFNCYASIWGQYCYCFASEESSKNYIIESTISRTNEDPIGEAPLFLAIGKQNLTNTNNSFFRNNNRCGYQFEQGQTDSRYSYNSIINNTATDKFCIRYYQFANAYIYKCNIIRNKVKDQVICNSQCTQATIEECNIIENLGTDTISIETSGKTEVINCFLNNEGTIPDTISLRNTYIAEIKNELKHFTTAICKGKPINPQTYLNKAKFLGLLPLYIMLFSSKEKYSTGIVAHKPVVYNRNYLSGLSKLKYIFSLLR</sequence>
<evidence type="ECO:0000313" key="2">
    <source>
        <dbReference type="Proteomes" id="UP000001542"/>
    </source>
</evidence>
<dbReference type="KEGG" id="tva:4773934"/>
<dbReference type="InterPro" id="IPR011050">
    <property type="entry name" value="Pectin_lyase_fold/virulence"/>
</dbReference>
<keyword evidence="2" id="KW-1185">Reference proteome</keyword>
<dbReference type="VEuPathDB" id="TrichDB:TVAGG3_0662690"/>
<dbReference type="VEuPathDB" id="TrichDB:TVAG_165550"/>
<name>A2DUN6_TRIV3</name>
<protein>
    <recommendedName>
        <fullName evidence="3">Right handed beta helix domain-containing protein</fullName>
    </recommendedName>
</protein>
<evidence type="ECO:0000313" key="1">
    <source>
        <dbReference type="EMBL" id="EAY15927.1"/>
    </source>
</evidence>
<dbReference type="InParanoid" id="A2DUN6"/>
<dbReference type="AlphaFoldDB" id="A2DUN6"/>
<reference evidence="1" key="2">
    <citation type="journal article" date="2007" name="Science">
        <title>Draft genome sequence of the sexually transmitted pathogen Trichomonas vaginalis.</title>
        <authorList>
            <person name="Carlton J.M."/>
            <person name="Hirt R.P."/>
            <person name="Silva J.C."/>
            <person name="Delcher A.L."/>
            <person name="Schatz M."/>
            <person name="Zhao Q."/>
            <person name="Wortman J.R."/>
            <person name="Bidwell S.L."/>
            <person name="Alsmark U.C.M."/>
            <person name="Besteiro S."/>
            <person name="Sicheritz-Ponten T."/>
            <person name="Noel C.J."/>
            <person name="Dacks J.B."/>
            <person name="Foster P.G."/>
            <person name="Simillion C."/>
            <person name="Van de Peer Y."/>
            <person name="Miranda-Saavedra D."/>
            <person name="Barton G.J."/>
            <person name="Westrop G.D."/>
            <person name="Mueller S."/>
            <person name="Dessi D."/>
            <person name="Fiori P.L."/>
            <person name="Ren Q."/>
            <person name="Paulsen I."/>
            <person name="Zhang H."/>
            <person name="Bastida-Corcuera F.D."/>
            <person name="Simoes-Barbosa A."/>
            <person name="Brown M.T."/>
            <person name="Hayes R.D."/>
            <person name="Mukherjee M."/>
            <person name="Okumura C.Y."/>
            <person name="Schneider R."/>
            <person name="Smith A.J."/>
            <person name="Vanacova S."/>
            <person name="Villalvazo M."/>
            <person name="Haas B.J."/>
            <person name="Pertea M."/>
            <person name="Feldblyum T.V."/>
            <person name="Utterback T.R."/>
            <person name="Shu C.L."/>
            <person name="Osoegawa K."/>
            <person name="de Jong P.J."/>
            <person name="Hrdy I."/>
            <person name="Horvathova L."/>
            <person name="Zubacova Z."/>
            <person name="Dolezal P."/>
            <person name="Malik S.B."/>
            <person name="Logsdon J.M. Jr."/>
            <person name="Henze K."/>
            <person name="Gupta A."/>
            <person name="Wang C.C."/>
            <person name="Dunne R.L."/>
            <person name="Upcroft J.A."/>
            <person name="Upcroft P."/>
            <person name="White O."/>
            <person name="Salzberg S.L."/>
            <person name="Tang P."/>
            <person name="Chiu C.-H."/>
            <person name="Lee Y.-S."/>
            <person name="Embley T.M."/>
            <person name="Coombs G.H."/>
            <person name="Mottram J.C."/>
            <person name="Tachezy J."/>
            <person name="Fraser-Liggett C.M."/>
            <person name="Johnson P.J."/>
        </authorList>
    </citation>
    <scope>NUCLEOTIDE SEQUENCE [LARGE SCALE GENOMIC DNA]</scope>
    <source>
        <strain evidence="1">G3</strain>
    </source>
</reference>
<gene>
    <name evidence="1" type="ORF">TVAG_165550</name>
</gene>
<dbReference type="RefSeq" id="XP_001328150.1">
    <property type="nucleotide sequence ID" value="XM_001328115.1"/>
</dbReference>
<accession>A2DUN6</accession>
<reference evidence="1" key="1">
    <citation type="submission" date="2006-10" db="EMBL/GenBank/DDBJ databases">
        <authorList>
            <person name="Amadeo P."/>
            <person name="Zhao Q."/>
            <person name="Wortman J."/>
            <person name="Fraser-Liggett C."/>
            <person name="Carlton J."/>
        </authorList>
    </citation>
    <scope>NUCLEOTIDE SEQUENCE</scope>
    <source>
        <strain evidence="1">G3</strain>
    </source>
</reference>
<evidence type="ECO:0008006" key="3">
    <source>
        <dbReference type="Google" id="ProtNLM"/>
    </source>
</evidence>
<dbReference type="Proteomes" id="UP000001542">
    <property type="component" value="Unassembled WGS sequence"/>
</dbReference>
<dbReference type="EMBL" id="DS113249">
    <property type="protein sequence ID" value="EAY15927.1"/>
    <property type="molecule type" value="Genomic_DNA"/>
</dbReference>